<organism evidence="2 3">
    <name type="scientific">Nostoc paludosum FACHB-159</name>
    <dbReference type="NCBI Taxonomy" id="2692908"/>
    <lineage>
        <taxon>Bacteria</taxon>
        <taxon>Bacillati</taxon>
        <taxon>Cyanobacteriota</taxon>
        <taxon>Cyanophyceae</taxon>
        <taxon>Nostocales</taxon>
        <taxon>Nostocaceae</taxon>
        <taxon>Nostoc</taxon>
    </lineage>
</organism>
<gene>
    <name evidence="2" type="ORF">H6H03_08670</name>
</gene>
<evidence type="ECO:0000313" key="3">
    <source>
        <dbReference type="Proteomes" id="UP000637383"/>
    </source>
</evidence>
<dbReference type="RefSeq" id="WP_190954708.1">
    <property type="nucleotide sequence ID" value="NZ_JACJTU010000006.1"/>
</dbReference>
<keyword evidence="1" id="KW-0812">Transmembrane</keyword>
<keyword evidence="1" id="KW-1133">Transmembrane helix</keyword>
<proteinExistence type="predicted"/>
<evidence type="ECO:0000313" key="2">
    <source>
        <dbReference type="EMBL" id="MBD2733986.1"/>
    </source>
</evidence>
<dbReference type="Proteomes" id="UP000637383">
    <property type="component" value="Unassembled WGS sequence"/>
</dbReference>
<feature type="transmembrane region" description="Helical" evidence="1">
    <location>
        <begin position="12"/>
        <end position="33"/>
    </location>
</feature>
<feature type="transmembrane region" description="Helical" evidence="1">
    <location>
        <begin position="91"/>
        <end position="112"/>
    </location>
</feature>
<sequence length="263" mass="30773">MNSKQNNKSIFLSFGIIVFIWLLSGIIYTIFVVPSSDNIINWLMHKKSSTTQPSASLLSTPNTQTQALNDEQFDKMIERSNRIHHIVEQHVFSLFIIFGGTIFTILTTMFALGGKKWIKDNMDKEMQKQYQDKVMSFINETSKLMTLFSWINDEQILSNFTLSIPANNIKILQDDLEKILNSIKQNFPENKYVQPFFHVKEGDLCYCAAKLLNREADYKKSKDKKEQARDYYNQARKAYERAISEKFEDIKIFESIFWSQIVN</sequence>
<accession>A0ABR8K3I2</accession>
<evidence type="ECO:0000256" key="1">
    <source>
        <dbReference type="SAM" id="Phobius"/>
    </source>
</evidence>
<keyword evidence="1" id="KW-0472">Membrane</keyword>
<keyword evidence="3" id="KW-1185">Reference proteome</keyword>
<comment type="caution">
    <text evidence="2">The sequence shown here is derived from an EMBL/GenBank/DDBJ whole genome shotgun (WGS) entry which is preliminary data.</text>
</comment>
<reference evidence="2 3" key="1">
    <citation type="journal article" date="2020" name="ISME J.">
        <title>Comparative genomics reveals insights into cyanobacterial evolution and habitat adaptation.</title>
        <authorList>
            <person name="Chen M.Y."/>
            <person name="Teng W.K."/>
            <person name="Zhao L."/>
            <person name="Hu C.X."/>
            <person name="Zhou Y.K."/>
            <person name="Han B.P."/>
            <person name="Song L.R."/>
            <person name="Shu W.S."/>
        </authorList>
    </citation>
    <scope>NUCLEOTIDE SEQUENCE [LARGE SCALE GENOMIC DNA]</scope>
    <source>
        <strain evidence="2 3">FACHB-159</strain>
    </source>
</reference>
<name>A0ABR8K3I2_9NOSO</name>
<protein>
    <submittedName>
        <fullName evidence="2">Uncharacterized protein</fullName>
    </submittedName>
</protein>
<dbReference type="EMBL" id="JACJTU010000006">
    <property type="protein sequence ID" value="MBD2733986.1"/>
    <property type="molecule type" value="Genomic_DNA"/>
</dbReference>